<dbReference type="NCBIfam" id="TIGR03954">
    <property type="entry name" value="integ_memb_HG"/>
    <property type="match status" value="1"/>
</dbReference>
<evidence type="ECO:0000256" key="6">
    <source>
        <dbReference type="SAM" id="Phobius"/>
    </source>
</evidence>
<keyword evidence="4 6" id="KW-1133">Transmembrane helix</keyword>
<organism evidence="8 9">
    <name type="scientific">Solilutibacter oculi</name>
    <dbReference type="NCBI Taxonomy" id="2698682"/>
    <lineage>
        <taxon>Bacteria</taxon>
        <taxon>Pseudomonadati</taxon>
        <taxon>Pseudomonadota</taxon>
        <taxon>Gammaproteobacteria</taxon>
        <taxon>Lysobacterales</taxon>
        <taxon>Lysobacteraceae</taxon>
        <taxon>Solilutibacter</taxon>
    </lineage>
</organism>
<evidence type="ECO:0000256" key="1">
    <source>
        <dbReference type="ARBA" id="ARBA00004651"/>
    </source>
</evidence>
<evidence type="ECO:0000313" key="8">
    <source>
        <dbReference type="EMBL" id="AXA84147.1"/>
    </source>
</evidence>
<keyword evidence="9" id="KW-1185">Reference proteome</keyword>
<sequence length="110" mass="12362">MRAPVLSGAGRLFAIAAFIEGLTWAGLLIGMWLKYHAEVTHLGVYWFGRLHGAAFLFYLVATFIAAHRLRWPMWAFLLAFLAAIPPLVTVPLEWWFKRRGLLSAPVQAAP</sequence>
<evidence type="ECO:0000256" key="2">
    <source>
        <dbReference type="ARBA" id="ARBA00022475"/>
    </source>
</evidence>
<dbReference type="EMBL" id="CP029556">
    <property type="protein sequence ID" value="AXA84147.1"/>
    <property type="molecule type" value="Genomic_DNA"/>
</dbReference>
<name>A0A344J537_9GAMM</name>
<evidence type="ECO:0000256" key="5">
    <source>
        <dbReference type="ARBA" id="ARBA00023136"/>
    </source>
</evidence>
<evidence type="ECO:0000256" key="3">
    <source>
        <dbReference type="ARBA" id="ARBA00022692"/>
    </source>
</evidence>
<feature type="transmembrane region" description="Helical" evidence="6">
    <location>
        <begin position="45"/>
        <end position="66"/>
    </location>
</feature>
<dbReference type="RefSeq" id="WP_112926360.1">
    <property type="nucleotide sequence ID" value="NZ_CP029556.1"/>
</dbReference>
<keyword evidence="5 6" id="KW-0472">Membrane</keyword>
<reference evidence="9" key="1">
    <citation type="submission" date="2018-05" db="EMBL/GenBank/DDBJ databases">
        <title>Luteimonas pekinense sp. nov., isolated from human Meibomian gland secretions, Beijing, China.</title>
        <authorList>
            <person name="Wen T."/>
            <person name="Bai H."/>
            <person name="Lv H."/>
        </authorList>
    </citation>
    <scope>NUCLEOTIDE SEQUENCE [LARGE SCALE GENOMIC DNA]</scope>
    <source>
        <strain evidence="9">83-4</strain>
    </source>
</reference>
<feature type="transmembrane region" description="Helical" evidence="6">
    <location>
        <begin position="12"/>
        <end position="33"/>
    </location>
</feature>
<comment type="subcellular location">
    <subcellularLocation>
        <location evidence="1">Cell membrane</location>
        <topology evidence="1">Multi-pass membrane protein</topology>
    </subcellularLocation>
</comment>
<keyword evidence="3 6" id="KW-0812">Transmembrane</keyword>
<protein>
    <recommendedName>
        <fullName evidence="7">DUF3817 domain-containing protein</fullName>
    </recommendedName>
</protein>
<evidence type="ECO:0000313" key="9">
    <source>
        <dbReference type="Proteomes" id="UP000251842"/>
    </source>
</evidence>
<dbReference type="Proteomes" id="UP000251842">
    <property type="component" value="Chromosome"/>
</dbReference>
<dbReference type="PANTHER" id="PTHR40077:SF1">
    <property type="entry name" value="MEMBRANE PROTEIN"/>
    <property type="match status" value="1"/>
</dbReference>
<dbReference type="Pfam" id="PF12823">
    <property type="entry name" value="DUF3817"/>
    <property type="match status" value="1"/>
</dbReference>
<dbReference type="InterPro" id="IPR023845">
    <property type="entry name" value="DUF3817_TM"/>
</dbReference>
<dbReference type="PANTHER" id="PTHR40077">
    <property type="entry name" value="MEMBRANE PROTEIN-RELATED"/>
    <property type="match status" value="1"/>
</dbReference>
<feature type="transmembrane region" description="Helical" evidence="6">
    <location>
        <begin position="73"/>
        <end position="96"/>
    </location>
</feature>
<gene>
    <name evidence="8" type="ORF">DCD74_05055</name>
</gene>
<accession>A0A344J537</accession>
<dbReference type="GO" id="GO:0005886">
    <property type="term" value="C:plasma membrane"/>
    <property type="evidence" value="ECO:0007669"/>
    <property type="project" value="UniProtKB-SubCell"/>
</dbReference>
<evidence type="ECO:0000259" key="7">
    <source>
        <dbReference type="Pfam" id="PF12823"/>
    </source>
</evidence>
<dbReference type="OrthoDB" id="5999047at2"/>
<proteinExistence type="predicted"/>
<evidence type="ECO:0000256" key="4">
    <source>
        <dbReference type="ARBA" id="ARBA00022989"/>
    </source>
</evidence>
<dbReference type="KEGG" id="lue:DCD74_05055"/>
<feature type="domain" description="DUF3817" evidence="7">
    <location>
        <begin position="11"/>
        <end position="98"/>
    </location>
</feature>
<keyword evidence="2" id="KW-1003">Cell membrane</keyword>
<dbReference type="AlphaFoldDB" id="A0A344J537"/>